<dbReference type="RefSeq" id="XP_071932942.1">
    <property type="nucleotide sequence ID" value="XM_072076841.1"/>
</dbReference>
<accession>A0ABM4WME3</accession>
<proteinExistence type="predicted"/>
<dbReference type="Proteomes" id="UP001652660">
    <property type="component" value="Chromosome 2c"/>
</dbReference>
<evidence type="ECO:0000313" key="3">
    <source>
        <dbReference type="RefSeq" id="XP_071932942.1"/>
    </source>
</evidence>
<gene>
    <name evidence="3" type="primary">LOC140035568</name>
</gene>
<keyword evidence="2" id="KW-1185">Reference proteome</keyword>
<sequence>MQKFLLFAKPLGFNMNQLGELVQKIKESFCLTLVHFYPLAGRLATLKKEESIDLAIYIACNKGSRARFIHASLDLAIDDILSPTYAPGNVRSFFDHRRSINYYGHTKSLLTIQVTELIDGIFIGCSMNHMVVDGTSLWHFLNSW</sequence>
<evidence type="ECO:0000256" key="1">
    <source>
        <dbReference type="ARBA" id="ARBA00022679"/>
    </source>
</evidence>
<reference evidence="3" key="1">
    <citation type="submission" date="2025-08" db="UniProtKB">
        <authorList>
            <consortium name="RefSeq"/>
        </authorList>
    </citation>
    <scope>IDENTIFICATION</scope>
    <source>
        <tissue evidence="3">Leaves</tissue>
    </source>
</reference>
<protein>
    <submittedName>
        <fullName evidence="3">Protein ENHANCED PSEUDOMONAS SUSCEPTIBILITY 1-like</fullName>
    </submittedName>
</protein>
<evidence type="ECO:0000313" key="2">
    <source>
        <dbReference type="Proteomes" id="UP001652660"/>
    </source>
</evidence>
<dbReference type="PANTHER" id="PTHR31896">
    <property type="entry name" value="FAMILY REGULATORY PROTEIN, PUTATIVE (AFU_ORTHOLOGUE AFUA_3G14730)-RELATED"/>
    <property type="match status" value="1"/>
</dbReference>
<keyword evidence="1" id="KW-0808">Transferase</keyword>
<dbReference type="GeneID" id="140035568"/>
<dbReference type="Pfam" id="PF02458">
    <property type="entry name" value="Transferase"/>
    <property type="match status" value="1"/>
</dbReference>
<name>A0ABM4WME3_COFAR</name>
<dbReference type="InterPro" id="IPR023213">
    <property type="entry name" value="CAT-like_dom_sf"/>
</dbReference>
<organism evidence="2 3">
    <name type="scientific">Coffea arabica</name>
    <name type="common">Arabian coffee</name>
    <dbReference type="NCBI Taxonomy" id="13443"/>
    <lineage>
        <taxon>Eukaryota</taxon>
        <taxon>Viridiplantae</taxon>
        <taxon>Streptophyta</taxon>
        <taxon>Embryophyta</taxon>
        <taxon>Tracheophyta</taxon>
        <taxon>Spermatophyta</taxon>
        <taxon>Magnoliopsida</taxon>
        <taxon>eudicotyledons</taxon>
        <taxon>Gunneridae</taxon>
        <taxon>Pentapetalae</taxon>
        <taxon>asterids</taxon>
        <taxon>lamiids</taxon>
        <taxon>Gentianales</taxon>
        <taxon>Rubiaceae</taxon>
        <taxon>Ixoroideae</taxon>
        <taxon>Gardenieae complex</taxon>
        <taxon>Bertiereae - Coffeeae clade</taxon>
        <taxon>Coffeeae</taxon>
        <taxon>Coffea</taxon>
    </lineage>
</organism>
<dbReference type="InterPro" id="IPR051283">
    <property type="entry name" value="Sec_Metabolite_Acyltrans"/>
</dbReference>
<dbReference type="Gene3D" id="3.30.559.10">
    <property type="entry name" value="Chloramphenicol acetyltransferase-like domain"/>
    <property type="match status" value="1"/>
</dbReference>
<dbReference type="PANTHER" id="PTHR31896:SF12">
    <property type="entry name" value="HXXXD-TYPE ACYL-TRANSFERASE FAMILY PROTEIN"/>
    <property type="match status" value="1"/>
</dbReference>